<dbReference type="PANTHER" id="PTHR24260:SF136">
    <property type="entry name" value="GH08193P-RELATED"/>
    <property type="match status" value="1"/>
</dbReference>
<dbReference type="PROSITE" id="PS50240">
    <property type="entry name" value="TRYPSIN_DOM"/>
    <property type="match status" value="1"/>
</dbReference>
<accession>A0A8J6HTQ3</accession>
<evidence type="ECO:0000259" key="1">
    <source>
        <dbReference type="PROSITE" id="PS50240"/>
    </source>
</evidence>
<reference evidence="2" key="2">
    <citation type="submission" date="2021-08" db="EMBL/GenBank/DDBJ databases">
        <authorList>
            <person name="Eriksson T."/>
        </authorList>
    </citation>
    <scope>NUCLEOTIDE SEQUENCE</scope>
    <source>
        <strain evidence="2">Stoneville</strain>
        <tissue evidence="2">Whole head</tissue>
    </source>
</reference>
<dbReference type="Pfam" id="PF00089">
    <property type="entry name" value="Trypsin"/>
    <property type="match status" value="1"/>
</dbReference>
<dbReference type="Proteomes" id="UP000719412">
    <property type="component" value="Unassembled WGS sequence"/>
</dbReference>
<reference evidence="2" key="1">
    <citation type="journal article" date="2020" name="J Insects Food Feed">
        <title>The yellow mealworm (Tenebrio molitor) genome: a resource for the emerging insects as food and feed industry.</title>
        <authorList>
            <person name="Eriksson T."/>
            <person name="Andere A."/>
            <person name="Kelstrup H."/>
            <person name="Emery V."/>
            <person name="Picard C."/>
        </authorList>
    </citation>
    <scope>NUCLEOTIDE SEQUENCE</scope>
    <source>
        <strain evidence="2">Stoneville</strain>
        <tissue evidence="2">Whole head</tissue>
    </source>
</reference>
<dbReference type="EMBL" id="JABDTM020011245">
    <property type="protein sequence ID" value="KAH0820649.1"/>
    <property type="molecule type" value="Genomic_DNA"/>
</dbReference>
<dbReference type="InterPro" id="IPR001254">
    <property type="entry name" value="Trypsin_dom"/>
</dbReference>
<dbReference type="GO" id="GO:0004252">
    <property type="term" value="F:serine-type endopeptidase activity"/>
    <property type="evidence" value="ECO:0007669"/>
    <property type="project" value="InterPro"/>
</dbReference>
<organism evidence="2 3">
    <name type="scientific">Tenebrio molitor</name>
    <name type="common">Yellow mealworm beetle</name>
    <dbReference type="NCBI Taxonomy" id="7067"/>
    <lineage>
        <taxon>Eukaryota</taxon>
        <taxon>Metazoa</taxon>
        <taxon>Ecdysozoa</taxon>
        <taxon>Arthropoda</taxon>
        <taxon>Hexapoda</taxon>
        <taxon>Insecta</taxon>
        <taxon>Pterygota</taxon>
        <taxon>Neoptera</taxon>
        <taxon>Endopterygota</taxon>
        <taxon>Coleoptera</taxon>
        <taxon>Polyphaga</taxon>
        <taxon>Cucujiformia</taxon>
        <taxon>Tenebrionidae</taxon>
        <taxon>Tenebrio</taxon>
    </lineage>
</organism>
<gene>
    <name evidence="2" type="ORF">GEV33_002142</name>
</gene>
<protein>
    <recommendedName>
        <fullName evidence="1">Peptidase S1 domain-containing protein</fullName>
    </recommendedName>
</protein>
<evidence type="ECO:0000313" key="3">
    <source>
        <dbReference type="Proteomes" id="UP000719412"/>
    </source>
</evidence>
<dbReference type="InterPro" id="IPR051333">
    <property type="entry name" value="CLIP_Serine_Protease"/>
</dbReference>
<name>A0A8J6HTQ3_TENMO</name>
<dbReference type="SUPFAM" id="SSF50494">
    <property type="entry name" value="Trypsin-like serine proteases"/>
    <property type="match status" value="1"/>
</dbReference>
<proteinExistence type="predicted"/>
<dbReference type="InterPro" id="IPR043504">
    <property type="entry name" value="Peptidase_S1_PA_chymotrypsin"/>
</dbReference>
<dbReference type="SMART" id="SM00020">
    <property type="entry name" value="Tryp_SPc"/>
    <property type="match status" value="1"/>
</dbReference>
<evidence type="ECO:0000313" key="2">
    <source>
        <dbReference type="EMBL" id="KAH0820649.1"/>
    </source>
</evidence>
<sequence length="141" mass="15538">MSLISAYNTGYRWYVSYLPTQELEAGENAVVLGWGQLGDDAPGPENDLHYVELATLSNPECRIFYGNQITDEMICAEGNYNEGTCIGDTGGPLVQDVRFGQMMQVGVATFVSGNGCESTEPSGFTRIYPHLDWIKNITNRN</sequence>
<dbReference type="Gene3D" id="2.40.10.10">
    <property type="entry name" value="Trypsin-like serine proteases"/>
    <property type="match status" value="1"/>
</dbReference>
<dbReference type="InterPro" id="IPR009003">
    <property type="entry name" value="Peptidase_S1_PA"/>
</dbReference>
<dbReference type="PANTHER" id="PTHR24260">
    <property type="match status" value="1"/>
</dbReference>
<feature type="domain" description="Peptidase S1" evidence="1">
    <location>
        <begin position="1"/>
        <end position="139"/>
    </location>
</feature>
<comment type="caution">
    <text evidence="2">The sequence shown here is derived from an EMBL/GenBank/DDBJ whole genome shotgun (WGS) entry which is preliminary data.</text>
</comment>
<dbReference type="AlphaFoldDB" id="A0A8J6HTQ3"/>
<keyword evidence="3" id="KW-1185">Reference proteome</keyword>
<dbReference type="GO" id="GO:0006508">
    <property type="term" value="P:proteolysis"/>
    <property type="evidence" value="ECO:0007669"/>
    <property type="project" value="InterPro"/>
</dbReference>